<protein>
    <submittedName>
        <fullName evidence="2">Uncharacterized protein</fullName>
    </submittedName>
</protein>
<sequence length="54" mass="5686">MGETQFNTNTRCVIGAGLGGKNIAKNKNSISIALADNTPGGSQRHTETQLRKSV</sequence>
<dbReference type="AlphaFoldDB" id="A0A097GZU4"/>
<evidence type="ECO:0000256" key="1">
    <source>
        <dbReference type="SAM" id="MobiDB-lite"/>
    </source>
</evidence>
<evidence type="ECO:0000313" key="2">
    <source>
        <dbReference type="EMBL" id="AIT41416.1"/>
    </source>
</evidence>
<accession>A0A097GZU4</accession>
<dbReference type="EMBL" id="KJ939343">
    <property type="protein sequence ID" value="AIT41416.1"/>
    <property type="molecule type" value="Genomic_DNA"/>
</dbReference>
<organism evidence="2">
    <name type="scientific">Candidatus Hodgkinia cicadicola</name>
    <dbReference type="NCBI Taxonomy" id="573658"/>
    <lineage>
        <taxon>Bacteria</taxon>
        <taxon>Pseudomonadati</taxon>
        <taxon>Pseudomonadota</taxon>
        <taxon>Alphaproteobacteria</taxon>
        <taxon>Hyphomicrobiales</taxon>
        <taxon>Candidatus Hodgkinia</taxon>
    </lineage>
</organism>
<feature type="region of interest" description="Disordered" evidence="1">
    <location>
        <begin position="33"/>
        <end position="54"/>
    </location>
</feature>
<proteinExistence type="predicted"/>
<feature type="compositionally biased region" description="Basic and acidic residues" evidence="1">
    <location>
        <begin position="44"/>
        <end position="54"/>
    </location>
</feature>
<reference evidence="2" key="1">
    <citation type="journal article" date="2014" name="Cell">
        <title>Sympatric speciation in a bacterial endosymbiont results in two genomes with the functionality of one.</title>
        <authorList>
            <person name="Van Leuven J.T."/>
            <person name="Meister R.C."/>
            <person name="Simon C."/>
            <person name="McCutcheon J.P."/>
        </authorList>
    </citation>
    <scope>NUCLEOTIDE SEQUENCE</scope>
    <source>
        <strain evidence="2">TETAUR1a</strain>
    </source>
</reference>
<name>A0A097GZU4_9HYPH</name>
<gene>
    <name evidence="2" type="ORF">HCTETAUR1_009</name>
</gene>